<keyword evidence="5 7" id="KW-0067">ATP-binding</keyword>
<dbReference type="PIRSF" id="PIRSF006630">
    <property type="entry name" value="NADS_GAT"/>
    <property type="match status" value="1"/>
</dbReference>
<dbReference type="InterPro" id="IPR003694">
    <property type="entry name" value="NAD_synthase"/>
</dbReference>
<sequence length="642" mass="70170">MKDGFLKAAALSPALRVADCTYNTAQIIQQLREAAGRGVKLAVFPEFCLTGYTCGDLFLQRTLQQGALTGLQAILDASRELDVVALVGLPLLARGKLYNCAAVLCRGQLLGLVPKTYLPNYGEFYEKRQFTPGSTEVETITVCGQQVPFGTSLLFRCREMPSFVLGVEICEDLWSALPPSTFHALAGATVIANLSASDETVGKAEYRRALVENQSARLLCGYLYASAGHGESTQDMVFAGHDLIAENGTLLAEAAPFAGGRAETELDCQRLEAERARNTSFEPSADGYVTVEFSLTPADAVLTRWVDPTPFVPGDPKRRAERCELILKMQADGLAKRLEHARAKTAVIGISGGLDSCLALLVAVRAMKQLGRPTTDVLAVTMPCFGTTKRTRSNAEILCDELHVSFTEIDIANTVHSHFADIGQDESVLDVTFENGQARVRTLELMDTANRTGGLVVGTGDLSELALGWATYNGDHMSMYGVNAGVPKTLVRHLVRYEADIAATAELKNVLLDILDTPVSPELLPAKDGEIAQKTEDLVGPYELHDFYLYYVLRFGFGPAKIFRLAKAAFAGRAEYPDEVLYKWLRNFYWRFFAQQFKRSCLPDGPKIGSVTLSPRGDWRMPSDAAAALWLAELEQLFPHEG</sequence>
<dbReference type="Proteomes" id="UP000220005">
    <property type="component" value="Unassembled WGS sequence"/>
</dbReference>
<dbReference type="Gene3D" id="3.60.110.10">
    <property type="entry name" value="Carbon-nitrogen hydrolase"/>
    <property type="match status" value="1"/>
</dbReference>
<feature type="binding site" evidence="7">
    <location>
        <begin position="349"/>
        <end position="356"/>
    </location>
    <ligand>
        <name>ATP</name>
        <dbReference type="ChEBI" id="CHEBI:30616"/>
    </ligand>
</feature>
<dbReference type="GO" id="GO:0005524">
    <property type="term" value="F:ATP binding"/>
    <property type="evidence" value="ECO:0007669"/>
    <property type="project" value="UniProtKB-UniRule"/>
</dbReference>
<feature type="binding site" evidence="7">
    <location>
        <position position="464"/>
    </location>
    <ligand>
        <name>deamido-NAD(+)</name>
        <dbReference type="ChEBI" id="CHEBI:58437"/>
        <note>ligand shared between two neighboring subunits</note>
    </ligand>
</feature>
<comment type="pathway">
    <text evidence="1 7 8">Cofactor biosynthesis; NAD(+) biosynthesis; NAD(+) from deamido-NAD(+) (L-Gln route): step 1/1.</text>
</comment>
<dbReference type="GO" id="GO:0009435">
    <property type="term" value="P:NAD+ biosynthetic process"/>
    <property type="evidence" value="ECO:0007669"/>
    <property type="project" value="UniProtKB-UniRule"/>
</dbReference>
<dbReference type="Gene3D" id="1.10.10.1140">
    <property type="entry name" value="Glutamine-dependent NAD+ synthetase, C-terminal domain"/>
    <property type="match status" value="1"/>
</dbReference>
<feature type="domain" description="CN hydrolase" evidence="10">
    <location>
        <begin position="6"/>
        <end position="268"/>
    </location>
</feature>
<feature type="binding site" evidence="7">
    <location>
        <position position="435"/>
    </location>
    <ligand>
        <name>deamido-NAD(+)</name>
        <dbReference type="ChEBI" id="CHEBI:58437"/>
        <note>ligand shared between two neighboring subunits</note>
    </ligand>
</feature>
<dbReference type="PROSITE" id="PS50263">
    <property type="entry name" value="CN_HYDROLASE"/>
    <property type="match status" value="1"/>
</dbReference>
<dbReference type="PANTHER" id="PTHR23090">
    <property type="entry name" value="NH 3 /GLUTAMINE-DEPENDENT NAD + SYNTHETASE"/>
    <property type="match status" value="1"/>
</dbReference>
<dbReference type="InterPro" id="IPR036526">
    <property type="entry name" value="C-N_Hydrolase_sf"/>
</dbReference>
<name>A0A2A7AR82_9FIRM</name>
<dbReference type="HAMAP" id="MF_02090">
    <property type="entry name" value="NadE_glutamine_dep"/>
    <property type="match status" value="1"/>
</dbReference>
<keyword evidence="4 7" id="KW-0547">Nucleotide-binding</keyword>
<dbReference type="InterPro" id="IPR014445">
    <property type="entry name" value="Gln-dep_NAD_synthase"/>
</dbReference>
<comment type="caution">
    <text evidence="11">The sequence shown here is derived from an EMBL/GenBank/DDBJ whole genome shotgun (WGS) entry which is preliminary data.</text>
</comment>
<proteinExistence type="inferred from homology"/>
<evidence type="ECO:0000313" key="11">
    <source>
        <dbReference type="EMBL" id="PDX81630.1"/>
    </source>
</evidence>
<feature type="binding site" evidence="7">
    <location>
        <position position="121"/>
    </location>
    <ligand>
        <name>L-glutamine</name>
        <dbReference type="ChEBI" id="CHEBI:58359"/>
    </ligand>
</feature>
<keyword evidence="3 7" id="KW-0436">Ligase</keyword>
<protein>
    <recommendedName>
        <fullName evidence="7 8">Glutamine-dependent NAD(+) synthetase</fullName>
        <ecNumber evidence="7 8">6.3.5.1</ecNumber>
    </recommendedName>
    <alternativeName>
        <fullName evidence="7 8">NAD(+) synthase [glutamine-hydrolyzing]</fullName>
    </alternativeName>
</protein>
<feature type="binding site" evidence="7">
    <location>
        <begin position="469"/>
        <end position="472"/>
    </location>
    <ligand>
        <name>deamido-NAD(+)</name>
        <dbReference type="ChEBI" id="CHEBI:58437"/>
        <note>ligand shared between two neighboring subunits</note>
    </ligand>
</feature>
<dbReference type="Pfam" id="PF00795">
    <property type="entry name" value="CN_hydrolase"/>
    <property type="match status" value="1"/>
</dbReference>
<dbReference type="CDD" id="cd00553">
    <property type="entry name" value="NAD_synthase"/>
    <property type="match status" value="1"/>
</dbReference>
<comment type="catalytic activity">
    <reaction evidence="7 8">
        <text>deamido-NAD(+) + L-glutamine + ATP + H2O = L-glutamate + AMP + diphosphate + NAD(+) + H(+)</text>
        <dbReference type="Rhea" id="RHEA:24384"/>
        <dbReference type="ChEBI" id="CHEBI:15377"/>
        <dbReference type="ChEBI" id="CHEBI:15378"/>
        <dbReference type="ChEBI" id="CHEBI:29985"/>
        <dbReference type="ChEBI" id="CHEBI:30616"/>
        <dbReference type="ChEBI" id="CHEBI:33019"/>
        <dbReference type="ChEBI" id="CHEBI:57540"/>
        <dbReference type="ChEBI" id="CHEBI:58359"/>
        <dbReference type="ChEBI" id="CHEBI:58437"/>
        <dbReference type="ChEBI" id="CHEBI:456215"/>
        <dbReference type="EC" id="6.3.5.1"/>
    </reaction>
</comment>
<evidence type="ECO:0000256" key="2">
    <source>
        <dbReference type="ARBA" id="ARBA00007145"/>
    </source>
</evidence>
<comment type="function">
    <text evidence="7">Catalyzes the ATP-dependent amidation of deamido-NAD to form NAD. Uses L-glutamine as a nitrogen source.</text>
</comment>
<dbReference type="UniPathway" id="UPA00253">
    <property type="reaction ID" value="UER00334"/>
</dbReference>
<feature type="binding site" evidence="7">
    <location>
        <position position="598"/>
    </location>
    <ligand>
        <name>deamido-NAD(+)</name>
        <dbReference type="ChEBI" id="CHEBI:58437"/>
        <note>ligand shared between two neighboring subunits</note>
    </ligand>
</feature>
<feature type="active site" description="For glutaminase activity" evidence="7">
    <location>
        <position position="115"/>
    </location>
</feature>
<reference evidence="11 12" key="1">
    <citation type="journal article" date="2017" name="Front. Microbiol.">
        <title>New Insights into the Diversity of the Genus Faecalibacterium.</title>
        <authorList>
            <person name="Benevides L."/>
            <person name="Burman S."/>
            <person name="Martin R."/>
            <person name="Robert V."/>
            <person name="Thomas M."/>
            <person name="Miquel S."/>
            <person name="Chain F."/>
            <person name="Sokol H."/>
            <person name="Bermudez-Humaran L.G."/>
            <person name="Morrison M."/>
            <person name="Langella P."/>
            <person name="Azevedo V.A."/>
            <person name="Chatel J.M."/>
            <person name="Soares S."/>
        </authorList>
    </citation>
    <scope>NUCLEOTIDE SEQUENCE [LARGE SCALE GENOMIC DNA]</scope>
    <source>
        <strain evidence="11 12">CNCM I 4575</strain>
    </source>
</reference>
<dbReference type="AlphaFoldDB" id="A0A2A7AR82"/>
<feature type="binding site" evidence="7">
    <location>
        <position position="197"/>
    </location>
    <ligand>
        <name>L-glutamine</name>
        <dbReference type="ChEBI" id="CHEBI:58359"/>
    </ligand>
</feature>
<evidence type="ECO:0000313" key="12">
    <source>
        <dbReference type="Proteomes" id="UP000220005"/>
    </source>
</evidence>
<evidence type="ECO:0000256" key="1">
    <source>
        <dbReference type="ARBA" id="ARBA00005188"/>
    </source>
</evidence>
<dbReference type="PANTHER" id="PTHR23090:SF9">
    <property type="entry name" value="GLUTAMINE-DEPENDENT NAD(+) SYNTHETASE"/>
    <property type="match status" value="1"/>
</dbReference>
<organism evidence="11 12">
    <name type="scientific">Faecalibacterium prausnitzii</name>
    <dbReference type="NCBI Taxonomy" id="853"/>
    <lineage>
        <taxon>Bacteria</taxon>
        <taxon>Bacillati</taxon>
        <taxon>Bacillota</taxon>
        <taxon>Clostridia</taxon>
        <taxon>Eubacteriales</taxon>
        <taxon>Oscillospiraceae</taxon>
        <taxon>Faecalibacterium</taxon>
    </lineage>
</organism>
<evidence type="ECO:0000256" key="4">
    <source>
        <dbReference type="ARBA" id="ARBA00022741"/>
    </source>
</evidence>
<evidence type="ECO:0000259" key="10">
    <source>
        <dbReference type="PROSITE" id="PS50263"/>
    </source>
</evidence>
<evidence type="ECO:0000256" key="6">
    <source>
        <dbReference type="ARBA" id="ARBA00023027"/>
    </source>
</evidence>
<dbReference type="RefSeq" id="WP_097839293.1">
    <property type="nucleotide sequence ID" value="NZ_NMTY01000012.1"/>
</dbReference>
<evidence type="ECO:0000256" key="9">
    <source>
        <dbReference type="RuleBase" id="RU003811"/>
    </source>
</evidence>
<dbReference type="GO" id="GO:0003952">
    <property type="term" value="F:NAD+ synthase (glutamine-hydrolyzing) activity"/>
    <property type="evidence" value="ECO:0007669"/>
    <property type="project" value="UniProtKB-UniRule"/>
</dbReference>
<dbReference type="NCBIfam" id="TIGR00552">
    <property type="entry name" value="nadE"/>
    <property type="match status" value="1"/>
</dbReference>
<dbReference type="GO" id="GO:0008795">
    <property type="term" value="F:NAD+ synthase activity"/>
    <property type="evidence" value="ECO:0007669"/>
    <property type="project" value="UniProtKB-UniRule"/>
</dbReference>
<comment type="similarity">
    <text evidence="2 7 8">In the C-terminal section; belongs to the NAD synthetase family.</text>
</comment>
<dbReference type="CDD" id="cd07570">
    <property type="entry name" value="GAT_Gln-NAD-synth"/>
    <property type="match status" value="1"/>
</dbReference>
<dbReference type="SUPFAM" id="SSF52402">
    <property type="entry name" value="Adenine nucleotide alpha hydrolases-like"/>
    <property type="match status" value="1"/>
</dbReference>
<dbReference type="InterPro" id="IPR041856">
    <property type="entry name" value="NAD+_synth_C"/>
</dbReference>
<dbReference type="GO" id="GO:0005737">
    <property type="term" value="C:cytoplasm"/>
    <property type="evidence" value="ECO:0007669"/>
    <property type="project" value="InterPro"/>
</dbReference>
<dbReference type="Pfam" id="PF02540">
    <property type="entry name" value="NAD_synthase"/>
    <property type="match status" value="1"/>
</dbReference>
<evidence type="ECO:0000256" key="7">
    <source>
        <dbReference type="HAMAP-Rule" id="MF_02090"/>
    </source>
</evidence>
<gene>
    <name evidence="7" type="primary">nadE</name>
    <name evidence="11" type="ORF">CGS58_06005</name>
</gene>
<feature type="active site" description="Nucleophile; for glutaminase activity" evidence="7">
    <location>
        <position position="170"/>
    </location>
</feature>
<dbReference type="SUPFAM" id="SSF56317">
    <property type="entry name" value="Carbon-nitrogen hydrolase"/>
    <property type="match status" value="1"/>
</dbReference>
<keyword evidence="6 7" id="KW-0520">NAD</keyword>
<dbReference type="Gene3D" id="3.40.50.620">
    <property type="entry name" value="HUPs"/>
    <property type="match status" value="1"/>
</dbReference>
<feature type="active site" description="Proton acceptor; for glutaminase activity" evidence="7">
    <location>
        <position position="46"/>
    </location>
</feature>
<comment type="similarity">
    <text evidence="9">Belongs to the NAD synthetase family.</text>
</comment>
<dbReference type="EC" id="6.3.5.1" evidence="7 8"/>
<feature type="binding site" evidence="7">
    <location>
        <position position="203"/>
    </location>
    <ligand>
        <name>L-glutamine</name>
        <dbReference type="ChEBI" id="CHEBI:58359"/>
    </ligand>
</feature>
<dbReference type="InterPro" id="IPR003010">
    <property type="entry name" value="C-N_Hydrolase"/>
</dbReference>
<dbReference type="InterPro" id="IPR014729">
    <property type="entry name" value="Rossmann-like_a/b/a_fold"/>
</dbReference>
<dbReference type="InterPro" id="IPR022310">
    <property type="entry name" value="NAD/GMP_synthase"/>
</dbReference>
<accession>A0A2A7AR82</accession>
<dbReference type="NCBIfam" id="NF002730">
    <property type="entry name" value="PRK02628.1"/>
    <property type="match status" value="1"/>
</dbReference>
<dbReference type="GO" id="GO:0004359">
    <property type="term" value="F:glutaminase activity"/>
    <property type="evidence" value="ECO:0007669"/>
    <property type="project" value="InterPro"/>
</dbReference>
<evidence type="ECO:0000256" key="8">
    <source>
        <dbReference type="PIRNR" id="PIRNR006630"/>
    </source>
</evidence>
<evidence type="ECO:0000256" key="3">
    <source>
        <dbReference type="ARBA" id="ARBA00022598"/>
    </source>
</evidence>
<feature type="binding site" evidence="7">
    <location>
        <position position="459"/>
    </location>
    <ligand>
        <name>ATP</name>
        <dbReference type="ChEBI" id="CHEBI:30616"/>
    </ligand>
</feature>
<evidence type="ECO:0000256" key="5">
    <source>
        <dbReference type="ARBA" id="ARBA00022840"/>
    </source>
</evidence>
<dbReference type="EMBL" id="NMTY01000012">
    <property type="protein sequence ID" value="PDX81630.1"/>
    <property type="molecule type" value="Genomic_DNA"/>
</dbReference>